<proteinExistence type="predicted"/>
<protein>
    <submittedName>
        <fullName evidence="4">Fic family protein</fullName>
    </submittedName>
</protein>
<dbReference type="InterPro" id="IPR036597">
    <property type="entry name" value="Fido-like_dom_sf"/>
</dbReference>
<dbReference type="Gene3D" id="1.10.3290.10">
    <property type="entry name" value="Fido-like domain"/>
    <property type="match status" value="1"/>
</dbReference>
<keyword evidence="2" id="KW-0067">ATP-binding</keyword>
<dbReference type="SUPFAM" id="SSF140931">
    <property type="entry name" value="Fic-like"/>
    <property type="match status" value="1"/>
</dbReference>
<feature type="binding site" evidence="2">
    <location>
        <position position="254"/>
    </location>
    <ligand>
        <name>ATP</name>
        <dbReference type="ChEBI" id="CHEBI:30616"/>
    </ligand>
</feature>
<sequence>MSYIWENESWPNFEFGDSSVAAALSHLNKEKQMTDIAYSLIDNQTRNQLIARNLSADIVSSLSIEGESIDVDSVYSSVSKHLDVAFTGKSKDSAYAQSIFEMVTDALDNHEPLSHERLFTWNRKLFENKAGIRPKTMGNYRKDIEYVMKTSGKTQEVIYEAVKPEKIHSEMERLLSFINDTNTLNPFVKAAVASLWFIIIHPFEDGNGRISRAIADYIISMNSNNAFHAFNISTGILKNRNSYYDQIRKVSKDNPGMDISNWVSWFLKMVADCIFQSRIELMRTLATTAFMKTLDPNEFNSREMSMLYKLADGSFFGKLTTDKWKKMTKCSGAVAFRDIQHLVREGFLIPTDDAGKNKGYVFNSKVANRQ</sequence>
<dbReference type="InterPro" id="IPR025230">
    <property type="entry name" value="DUF4172"/>
</dbReference>
<dbReference type="RefSeq" id="WP_210120119.1">
    <property type="nucleotide sequence ID" value="NZ_CP054142.1"/>
</dbReference>
<reference evidence="4 5" key="1">
    <citation type="journal article" date="2021" name="Microbiol. Resour. Announc.">
        <title>Complete Genome Sequences of Three Human Oral Treponema parvum Isolates.</title>
        <authorList>
            <person name="Zeng H."/>
            <person name="Watt R.M."/>
        </authorList>
    </citation>
    <scope>NUCLEOTIDE SEQUENCE [LARGE SCALE GENOMIC DNA]</scope>
    <source>
        <strain evidence="4 5">ATCC 700770</strain>
    </source>
</reference>
<dbReference type="PROSITE" id="PS51459">
    <property type="entry name" value="FIDO"/>
    <property type="match status" value="1"/>
</dbReference>
<dbReference type="GO" id="GO:0005524">
    <property type="term" value="F:ATP binding"/>
    <property type="evidence" value="ECO:0007669"/>
    <property type="project" value="UniProtKB-KW"/>
</dbReference>
<dbReference type="AlphaFoldDB" id="A0A975IE26"/>
<dbReference type="InterPro" id="IPR040198">
    <property type="entry name" value="Fido_containing"/>
</dbReference>
<dbReference type="PANTHER" id="PTHR13504">
    <property type="entry name" value="FIDO DOMAIN-CONTAINING PROTEIN DDB_G0283145"/>
    <property type="match status" value="1"/>
</dbReference>
<keyword evidence="5" id="KW-1185">Reference proteome</keyword>
<evidence type="ECO:0000259" key="3">
    <source>
        <dbReference type="PROSITE" id="PS51459"/>
    </source>
</evidence>
<feature type="binding site" evidence="2">
    <location>
        <begin position="243"/>
        <end position="244"/>
    </location>
    <ligand>
        <name>ATP</name>
        <dbReference type="ChEBI" id="CHEBI:30616"/>
    </ligand>
</feature>
<evidence type="ECO:0000313" key="5">
    <source>
        <dbReference type="Proteomes" id="UP000671908"/>
    </source>
</evidence>
<evidence type="ECO:0000313" key="4">
    <source>
        <dbReference type="EMBL" id="QTQ13422.1"/>
    </source>
</evidence>
<dbReference type="Proteomes" id="UP000671908">
    <property type="component" value="Chromosome"/>
</dbReference>
<accession>A0A975IE26</accession>
<name>A0A975IE26_9SPIR</name>
<dbReference type="EMBL" id="CP054142">
    <property type="protein sequence ID" value="QTQ13422.1"/>
    <property type="molecule type" value="Genomic_DNA"/>
</dbReference>
<dbReference type="Pfam" id="PF02661">
    <property type="entry name" value="Fic"/>
    <property type="match status" value="1"/>
</dbReference>
<dbReference type="Pfam" id="PF13776">
    <property type="entry name" value="DUF4172"/>
    <property type="match status" value="1"/>
</dbReference>
<gene>
    <name evidence="4" type="ORF">HRQ91_02545</name>
</gene>
<dbReference type="InterPro" id="IPR003812">
    <property type="entry name" value="Fido"/>
</dbReference>
<organism evidence="4 5">
    <name type="scientific">Treponema parvum</name>
    <dbReference type="NCBI Taxonomy" id="138851"/>
    <lineage>
        <taxon>Bacteria</taxon>
        <taxon>Pseudomonadati</taxon>
        <taxon>Spirochaetota</taxon>
        <taxon>Spirochaetia</taxon>
        <taxon>Spirochaetales</taxon>
        <taxon>Treponemataceae</taxon>
        <taxon>Treponema</taxon>
    </lineage>
</organism>
<evidence type="ECO:0000256" key="2">
    <source>
        <dbReference type="PIRSR" id="PIRSR640198-2"/>
    </source>
</evidence>
<keyword evidence="2" id="KW-0547">Nucleotide-binding</keyword>
<feature type="active site" evidence="1">
    <location>
        <position position="201"/>
    </location>
</feature>
<feature type="domain" description="Fido" evidence="3">
    <location>
        <begin position="113"/>
        <end position="268"/>
    </location>
</feature>
<dbReference type="PANTHER" id="PTHR13504:SF33">
    <property type="entry name" value="FIC FAMILY PROTEIN"/>
    <property type="match status" value="1"/>
</dbReference>
<evidence type="ECO:0000256" key="1">
    <source>
        <dbReference type="PIRSR" id="PIRSR640198-1"/>
    </source>
</evidence>
<feature type="binding site" evidence="2">
    <location>
        <begin position="205"/>
        <end position="212"/>
    </location>
    <ligand>
        <name>ATP</name>
        <dbReference type="ChEBI" id="CHEBI:30616"/>
    </ligand>
</feature>
<dbReference type="KEGG" id="tpav:HRQ91_02545"/>